<dbReference type="PANTHER" id="PTHR42879">
    <property type="entry name" value="3-OXOACYL-(ACYL-CARRIER-PROTEIN) REDUCTASE"/>
    <property type="match status" value="1"/>
</dbReference>
<dbReference type="FunFam" id="3.40.50.720:FF:000084">
    <property type="entry name" value="Short-chain dehydrogenase reductase"/>
    <property type="match status" value="1"/>
</dbReference>
<dbReference type="OrthoDB" id="9804774at2"/>
<dbReference type="PROSITE" id="PS00061">
    <property type="entry name" value="ADH_SHORT"/>
    <property type="match status" value="1"/>
</dbReference>
<dbReference type="PRINTS" id="PR00080">
    <property type="entry name" value="SDRFAMILY"/>
</dbReference>
<dbReference type="GO" id="GO:0047001">
    <property type="term" value="F:2-dehydro-3-deoxy-D-gluconate 5-dehydrogenase activity"/>
    <property type="evidence" value="ECO:0007669"/>
    <property type="project" value="UniProtKB-EC"/>
</dbReference>
<dbReference type="RefSeq" id="WP_144999450.1">
    <property type="nucleotide sequence ID" value="NZ_CP036281.1"/>
</dbReference>
<evidence type="ECO:0000313" key="2">
    <source>
        <dbReference type="EMBL" id="QDU82896.1"/>
    </source>
</evidence>
<proteinExistence type="inferred from homology"/>
<dbReference type="InterPro" id="IPR036291">
    <property type="entry name" value="NAD(P)-bd_dom_sf"/>
</dbReference>
<dbReference type="CDD" id="cd05233">
    <property type="entry name" value="SDR_c"/>
    <property type="match status" value="1"/>
</dbReference>
<sequence>MNPFDLTGKIALVTGAGEGIGNGCALELAKAGADLVLNDRPGSTTLAAAAEEVRKLGRNCWPIEANVFERVGCEELISSAIEQAGQIDILVSNPAYSKRQPFLEYDPENFDKTIQGTLTSGFHMCQLFARHLVERKSPGKIILISSVQGRMPYKLSVAYNAAKAGLDHMARTIAVELFEHKINVNTIQPGWIETPGEHRVFGSDAIKEAAETLPWKRLGQPSDIGMAAVWLASAASDYVTGDNIKVDGGFVFKEC</sequence>
<evidence type="ECO:0000313" key="3">
    <source>
        <dbReference type="Proteomes" id="UP000317178"/>
    </source>
</evidence>
<comment type="similarity">
    <text evidence="1">Belongs to the short-chain dehydrogenases/reductases (SDR) family.</text>
</comment>
<dbReference type="Proteomes" id="UP000317178">
    <property type="component" value="Chromosome"/>
</dbReference>
<accession>A0A518CUJ3</accession>
<name>A0A518CUJ3_9PLAN</name>
<dbReference type="PANTHER" id="PTHR42879:SF2">
    <property type="entry name" value="3-OXOACYL-[ACYL-CARRIER-PROTEIN] REDUCTASE FABG"/>
    <property type="match status" value="1"/>
</dbReference>
<keyword evidence="3" id="KW-1185">Reference proteome</keyword>
<dbReference type="EMBL" id="CP036281">
    <property type="protein sequence ID" value="QDU82896.1"/>
    <property type="molecule type" value="Genomic_DNA"/>
</dbReference>
<dbReference type="PRINTS" id="PR00081">
    <property type="entry name" value="GDHRDH"/>
</dbReference>
<dbReference type="AlphaFoldDB" id="A0A518CUJ3"/>
<organism evidence="2 3">
    <name type="scientific">Polystyrenella longa</name>
    <dbReference type="NCBI Taxonomy" id="2528007"/>
    <lineage>
        <taxon>Bacteria</taxon>
        <taxon>Pseudomonadati</taxon>
        <taxon>Planctomycetota</taxon>
        <taxon>Planctomycetia</taxon>
        <taxon>Planctomycetales</taxon>
        <taxon>Planctomycetaceae</taxon>
        <taxon>Polystyrenella</taxon>
    </lineage>
</organism>
<gene>
    <name evidence="2" type="primary">kduD</name>
    <name evidence="2" type="ORF">Pla110_46590</name>
</gene>
<dbReference type="SUPFAM" id="SSF51735">
    <property type="entry name" value="NAD(P)-binding Rossmann-fold domains"/>
    <property type="match status" value="1"/>
</dbReference>
<reference evidence="2 3" key="1">
    <citation type="submission" date="2019-02" db="EMBL/GenBank/DDBJ databases">
        <title>Deep-cultivation of Planctomycetes and their phenomic and genomic characterization uncovers novel biology.</title>
        <authorList>
            <person name="Wiegand S."/>
            <person name="Jogler M."/>
            <person name="Boedeker C."/>
            <person name="Pinto D."/>
            <person name="Vollmers J."/>
            <person name="Rivas-Marin E."/>
            <person name="Kohn T."/>
            <person name="Peeters S.H."/>
            <person name="Heuer A."/>
            <person name="Rast P."/>
            <person name="Oberbeckmann S."/>
            <person name="Bunk B."/>
            <person name="Jeske O."/>
            <person name="Meyerdierks A."/>
            <person name="Storesund J.E."/>
            <person name="Kallscheuer N."/>
            <person name="Luecker S."/>
            <person name="Lage O.M."/>
            <person name="Pohl T."/>
            <person name="Merkel B.J."/>
            <person name="Hornburger P."/>
            <person name="Mueller R.-W."/>
            <person name="Bruemmer F."/>
            <person name="Labrenz M."/>
            <person name="Spormann A.M."/>
            <person name="Op den Camp H."/>
            <person name="Overmann J."/>
            <person name="Amann R."/>
            <person name="Jetten M.S.M."/>
            <person name="Mascher T."/>
            <person name="Medema M.H."/>
            <person name="Devos D.P."/>
            <person name="Kaster A.-K."/>
            <person name="Ovreas L."/>
            <person name="Rohde M."/>
            <person name="Galperin M.Y."/>
            <person name="Jogler C."/>
        </authorList>
    </citation>
    <scope>NUCLEOTIDE SEQUENCE [LARGE SCALE GENOMIC DNA]</scope>
    <source>
        <strain evidence="2 3">Pla110</strain>
    </source>
</reference>
<dbReference type="InterPro" id="IPR050259">
    <property type="entry name" value="SDR"/>
</dbReference>
<dbReference type="Gene3D" id="3.40.50.720">
    <property type="entry name" value="NAD(P)-binding Rossmann-like Domain"/>
    <property type="match status" value="1"/>
</dbReference>
<keyword evidence="2" id="KW-0560">Oxidoreductase</keyword>
<protein>
    <submittedName>
        <fullName evidence="2">2-dehydro-3-deoxy-D-gluconate 5-dehydrogenase</fullName>
        <ecNumber evidence="2">1.1.1.127</ecNumber>
    </submittedName>
</protein>
<dbReference type="EC" id="1.1.1.127" evidence="2"/>
<dbReference type="InterPro" id="IPR020904">
    <property type="entry name" value="Sc_DH/Rdtase_CS"/>
</dbReference>
<dbReference type="InterPro" id="IPR002347">
    <property type="entry name" value="SDR_fam"/>
</dbReference>
<dbReference type="Pfam" id="PF13561">
    <property type="entry name" value="adh_short_C2"/>
    <property type="match status" value="1"/>
</dbReference>
<evidence type="ECO:0000256" key="1">
    <source>
        <dbReference type="ARBA" id="ARBA00006484"/>
    </source>
</evidence>
<dbReference type="GO" id="GO:0032787">
    <property type="term" value="P:monocarboxylic acid metabolic process"/>
    <property type="evidence" value="ECO:0007669"/>
    <property type="project" value="UniProtKB-ARBA"/>
</dbReference>
<dbReference type="KEGG" id="plon:Pla110_46590"/>